<proteinExistence type="predicted"/>
<evidence type="ECO:0000313" key="3">
    <source>
        <dbReference type="Proteomes" id="UP000602510"/>
    </source>
</evidence>
<dbReference type="EMBL" id="JAACNO010001006">
    <property type="protein sequence ID" value="KAF4143464.1"/>
    <property type="molecule type" value="Genomic_DNA"/>
</dbReference>
<protein>
    <submittedName>
        <fullName evidence="1">Uncharacterized protein</fullName>
    </submittedName>
</protein>
<dbReference type="Proteomes" id="UP000602510">
    <property type="component" value="Unassembled WGS sequence"/>
</dbReference>
<evidence type="ECO:0000313" key="1">
    <source>
        <dbReference type="EMBL" id="KAF4035001.1"/>
    </source>
</evidence>
<comment type="caution">
    <text evidence="1">The sequence shown here is derived from an EMBL/GenBank/DDBJ whole genome shotgun (WGS) entry which is preliminary data.</text>
</comment>
<evidence type="ECO:0000313" key="2">
    <source>
        <dbReference type="EMBL" id="KAF4143464.1"/>
    </source>
</evidence>
<dbReference type="AlphaFoldDB" id="A0A833WRY1"/>
<keyword evidence="3" id="KW-1185">Reference proteome</keyword>
<sequence length="60" mass="6843">MEALVTTSSRNWHFTSEERHLSLDDPLEQEIGYGLLRGDDKWLGFSDCSVVCVDTLALRE</sequence>
<organism evidence="1 3">
    <name type="scientific">Phytophthora infestans</name>
    <name type="common">Potato late blight agent</name>
    <name type="synonym">Botrytis infestans</name>
    <dbReference type="NCBI Taxonomy" id="4787"/>
    <lineage>
        <taxon>Eukaryota</taxon>
        <taxon>Sar</taxon>
        <taxon>Stramenopiles</taxon>
        <taxon>Oomycota</taxon>
        <taxon>Peronosporomycetes</taxon>
        <taxon>Peronosporales</taxon>
        <taxon>Peronosporaceae</taxon>
        <taxon>Phytophthora</taxon>
    </lineage>
</organism>
<name>A0A833WRY1_PHYIN</name>
<dbReference type="Proteomes" id="UP000704712">
    <property type="component" value="Unassembled WGS sequence"/>
</dbReference>
<dbReference type="EMBL" id="WSZM01000333">
    <property type="protein sequence ID" value="KAF4035001.1"/>
    <property type="molecule type" value="Genomic_DNA"/>
</dbReference>
<gene>
    <name evidence="1" type="ORF">GN244_ATG13018</name>
    <name evidence="2" type="ORF">GN958_ATG07197</name>
</gene>
<accession>A0A833WRY1</accession>
<reference evidence="1" key="1">
    <citation type="submission" date="2020-04" db="EMBL/GenBank/DDBJ databases">
        <title>Hybrid Assembly of Korean Phytophthora infestans isolates.</title>
        <authorList>
            <person name="Prokchorchik M."/>
            <person name="Lee Y."/>
            <person name="Seo J."/>
            <person name="Cho J.-H."/>
            <person name="Park Y.-E."/>
            <person name="Jang D.-C."/>
            <person name="Im J.-S."/>
            <person name="Choi J.-G."/>
            <person name="Park H.-J."/>
            <person name="Lee G.-B."/>
            <person name="Lee Y.-G."/>
            <person name="Hong S.-Y."/>
            <person name="Cho K."/>
            <person name="Sohn K.H."/>
        </authorList>
    </citation>
    <scope>NUCLEOTIDE SEQUENCE</scope>
    <source>
        <strain evidence="1">KR_1_A1</strain>
        <strain evidence="2">KR_2_A2</strain>
    </source>
</reference>